<organism evidence="2 3">
    <name type="scientific">Suillus fuscotomentosus</name>
    <dbReference type="NCBI Taxonomy" id="1912939"/>
    <lineage>
        <taxon>Eukaryota</taxon>
        <taxon>Fungi</taxon>
        <taxon>Dikarya</taxon>
        <taxon>Basidiomycota</taxon>
        <taxon>Agaricomycotina</taxon>
        <taxon>Agaricomycetes</taxon>
        <taxon>Agaricomycetidae</taxon>
        <taxon>Boletales</taxon>
        <taxon>Suillineae</taxon>
        <taxon>Suillaceae</taxon>
        <taxon>Suillus</taxon>
    </lineage>
</organism>
<feature type="region of interest" description="Disordered" evidence="1">
    <location>
        <begin position="372"/>
        <end position="467"/>
    </location>
</feature>
<protein>
    <submittedName>
        <fullName evidence="2">Uncharacterized protein</fullName>
    </submittedName>
</protein>
<reference evidence="2" key="1">
    <citation type="journal article" date="2020" name="New Phytol.">
        <title>Comparative genomics reveals dynamic genome evolution in host specialist ectomycorrhizal fungi.</title>
        <authorList>
            <person name="Lofgren L.A."/>
            <person name="Nguyen N.H."/>
            <person name="Vilgalys R."/>
            <person name="Ruytinx J."/>
            <person name="Liao H.L."/>
            <person name="Branco S."/>
            <person name="Kuo A."/>
            <person name="LaButti K."/>
            <person name="Lipzen A."/>
            <person name="Andreopoulos W."/>
            <person name="Pangilinan J."/>
            <person name="Riley R."/>
            <person name="Hundley H."/>
            <person name="Na H."/>
            <person name="Barry K."/>
            <person name="Grigoriev I.V."/>
            <person name="Stajich J.E."/>
            <person name="Kennedy P.G."/>
        </authorList>
    </citation>
    <scope>NUCLEOTIDE SEQUENCE</scope>
    <source>
        <strain evidence="2">FC203</strain>
    </source>
</reference>
<dbReference type="Proteomes" id="UP001195769">
    <property type="component" value="Unassembled WGS sequence"/>
</dbReference>
<evidence type="ECO:0000313" key="3">
    <source>
        <dbReference type="Proteomes" id="UP001195769"/>
    </source>
</evidence>
<feature type="compositionally biased region" description="Pro residues" evidence="1">
    <location>
        <begin position="438"/>
        <end position="449"/>
    </location>
</feature>
<dbReference type="GeneID" id="64671784"/>
<comment type="caution">
    <text evidence="2">The sequence shown here is derived from an EMBL/GenBank/DDBJ whole genome shotgun (WGS) entry which is preliminary data.</text>
</comment>
<sequence length="489" mass="55283">MPLLKRPLVVVVLLKLPVLVLRSIIAIQRMLFSPSPLFWRFELGDEILPKLHTLIATVCNTCWEENMRSPKMGLNYEQASKLNWALHADLQLGSSFRADMAKRTQGLAKPARTKNALEDTWQAIDDATIKIALEHKKSVRRVQHELHIGHSLLQLKHSKVSAWNSFIWKKGQDSNKENYGHSKYILEGITKDFKDEYYSLTEEEKANLIEDVTFATEGVQEFMESAMGIDNQDLVSKLEGLRYKACQGQQRIISSTWLKWSPETVARDSNAKMQWAQYWRNIVKWYSVIIKGWPEQIPFANLSAVSSSLPKLEMLLRKWKSGAIYWKHLTPEELEHMDKERDKGIENGAIAEKHRARGRRYIRVQRWSAADDEEENLDLTVPPADDTPGSPVISPPSNMSIPSTSNASTPPPTPDGTNTTPVLEPNFTQSANNLPFPDLTPPFTYPPSTPGSLGPAPSILPNPHPDLSLSLPPGFEDFLANFDPSLMPF</sequence>
<evidence type="ECO:0000313" key="2">
    <source>
        <dbReference type="EMBL" id="KAG1894969.1"/>
    </source>
</evidence>
<accession>A0AAD4DVQ6</accession>
<dbReference type="RefSeq" id="XP_041220545.1">
    <property type="nucleotide sequence ID" value="XM_041377486.1"/>
</dbReference>
<dbReference type="AlphaFoldDB" id="A0AAD4DVQ6"/>
<proteinExistence type="predicted"/>
<evidence type="ECO:0000256" key="1">
    <source>
        <dbReference type="SAM" id="MobiDB-lite"/>
    </source>
</evidence>
<gene>
    <name evidence="2" type="ORF">F5891DRAFT_984661</name>
</gene>
<name>A0AAD4DVQ6_9AGAM</name>
<dbReference type="EMBL" id="JABBWK010000073">
    <property type="protein sequence ID" value="KAG1894969.1"/>
    <property type="molecule type" value="Genomic_DNA"/>
</dbReference>
<keyword evidence="3" id="KW-1185">Reference proteome</keyword>